<accession>A0AAV2QBV4</accession>
<dbReference type="GO" id="GO:0005783">
    <property type="term" value="C:endoplasmic reticulum"/>
    <property type="evidence" value="ECO:0007669"/>
    <property type="project" value="TreeGrafter"/>
</dbReference>
<proteinExistence type="predicted"/>
<feature type="non-terminal residue" evidence="4">
    <location>
        <position position="444"/>
    </location>
</feature>
<gene>
    <name evidence="4" type="ORF">MNOR_LOCUS10283</name>
</gene>
<dbReference type="PANTHER" id="PTHR46515">
    <property type="entry name" value="TATA ELEMENT MODULATORY FACTOR TMF1"/>
    <property type="match status" value="1"/>
</dbReference>
<evidence type="ECO:0000256" key="1">
    <source>
        <dbReference type="SAM" id="Coils"/>
    </source>
</evidence>
<dbReference type="EMBL" id="CAXKWB010005146">
    <property type="protein sequence ID" value="CAL4076938.1"/>
    <property type="molecule type" value="Genomic_DNA"/>
</dbReference>
<comment type="caution">
    <text evidence="4">The sequence shown here is derived from an EMBL/GenBank/DDBJ whole genome shotgun (WGS) entry which is preliminary data.</text>
</comment>
<dbReference type="PANTHER" id="PTHR46515:SF1">
    <property type="entry name" value="TATA ELEMENT MODULATORY FACTOR"/>
    <property type="match status" value="1"/>
</dbReference>
<evidence type="ECO:0000256" key="2">
    <source>
        <dbReference type="SAM" id="MobiDB-lite"/>
    </source>
</evidence>
<feature type="coiled-coil region" evidence="1">
    <location>
        <begin position="354"/>
        <end position="440"/>
    </location>
</feature>
<dbReference type="InterPro" id="IPR022091">
    <property type="entry name" value="TMF_TATA-bd"/>
</dbReference>
<feature type="compositionally biased region" description="Low complexity" evidence="2">
    <location>
        <begin position="282"/>
        <end position="302"/>
    </location>
</feature>
<evidence type="ECO:0000259" key="3">
    <source>
        <dbReference type="Pfam" id="PF12325"/>
    </source>
</evidence>
<feature type="coiled-coil region" evidence="1">
    <location>
        <begin position="169"/>
        <end position="256"/>
    </location>
</feature>
<dbReference type="Pfam" id="PF12325">
    <property type="entry name" value="TMF_TATA_bd"/>
    <property type="match status" value="1"/>
</dbReference>
<protein>
    <recommendedName>
        <fullName evidence="3">TATA element modulatory factor 1 TATA binding domain-containing protein</fullName>
    </recommendedName>
</protein>
<feature type="region of interest" description="Disordered" evidence="2">
    <location>
        <begin position="65"/>
        <end position="87"/>
    </location>
</feature>
<feature type="domain" description="TATA element modulatory factor 1 TATA binding" evidence="3">
    <location>
        <begin position="338"/>
        <end position="439"/>
    </location>
</feature>
<sequence length="444" mass="49921">MSVLKSALDAAYKEVAELQRSMAENQAAAQEEVLSAEISARQQLEQELQETKTRTKQEQEALLAQVHELQDSVSQSEKQTNRREKQLRSEIGELQQRVNEAEDRAEELSSAVSAATRPLLRQMENLQSTQSVQQSTWEGLEASLSKRLSEAQAVAASSSEKERAAREAYAESMAEVASLQAQVSRLQAENTRLSTQVDLLNTRIDSVEGSRVKENTQVVALKTSFAEEISEIKRERDSLEQQLEMEKTAITAEKKKSTALQEQLKDRERKLLAAMTSSNRETSVASTPRSSPTPSLSRISTSGSLNESFTASQWGKIYEAGINQTTSPHSREGENKMIYYGLMVAQKRSNNGEVHHLRSEVTGYEAQRESLAQELVALANQVETLTNQVANHQVLVEQYQDLEQRYNALLQMHGEKVEEVEELRLDLAEVKEMYKAQVNTYQRQ</sequence>
<evidence type="ECO:0000313" key="5">
    <source>
        <dbReference type="Proteomes" id="UP001497623"/>
    </source>
</evidence>
<evidence type="ECO:0000313" key="4">
    <source>
        <dbReference type="EMBL" id="CAL4076938.1"/>
    </source>
</evidence>
<dbReference type="GO" id="GO:0005794">
    <property type="term" value="C:Golgi apparatus"/>
    <property type="evidence" value="ECO:0007669"/>
    <property type="project" value="TreeGrafter"/>
</dbReference>
<dbReference type="Proteomes" id="UP001497623">
    <property type="component" value="Unassembled WGS sequence"/>
</dbReference>
<dbReference type="InterPro" id="IPR052602">
    <property type="entry name" value="Growth_transcription_reg"/>
</dbReference>
<feature type="region of interest" description="Disordered" evidence="2">
    <location>
        <begin position="274"/>
        <end position="304"/>
    </location>
</feature>
<dbReference type="AlphaFoldDB" id="A0AAV2QBV4"/>
<keyword evidence="1" id="KW-0175">Coiled coil</keyword>
<keyword evidence="5" id="KW-1185">Reference proteome</keyword>
<name>A0AAV2QBV4_MEGNR</name>
<reference evidence="4 5" key="1">
    <citation type="submission" date="2024-05" db="EMBL/GenBank/DDBJ databases">
        <authorList>
            <person name="Wallberg A."/>
        </authorList>
    </citation>
    <scope>NUCLEOTIDE SEQUENCE [LARGE SCALE GENOMIC DNA]</scope>
</reference>
<organism evidence="4 5">
    <name type="scientific">Meganyctiphanes norvegica</name>
    <name type="common">Northern krill</name>
    <name type="synonym">Thysanopoda norvegica</name>
    <dbReference type="NCBI Taxonomy" id="48144"/>
    <lineage>
        <taxon>Eukaryota</taxon>
        <taxon>Metazoa</taxon>
        <taxon>Ecdysozoa</taxon>
        <taxon>Arthropoda</taxon>
        <taxon>Crustacea</taxon>
        <taxon>Multicrustacea</taxon>
        <taxon>Malacostraca</taxon>
        <taxon>Eumalacostraca</taxon>
        <taxon>Eucarida</taxon>
        <taxon>Euphausiacea</taxon>
        <taxon>Euphausiidae</taxon>
        <taxon>Meganyctiphanes</taxon>
    </lineage>
</organism>